<protein>
    <recommendedName>
        <fullName evidence="4">WASH complex subunit strumpellin</fullName>
    </recommendedName>
</protein>
<dbReference type="GO" id="GO:0051125">
    <property type="term" value="P:regulation of actin nucleation"/>
    <property type="evidence" value="ECO:0007669"/>
    <property type="project" value="TreeGrafter"/>
</dbReference>
<comment type="caution">
    <text evidence="2">The sequence shown here is derived from an EMBL/GenBank/DDBJ whole genome shotgun (WGS) entry which is preliminary data.</text>
</comment>
<dbReference type="GO" id="GO:0005768">
    <property type="term" value="C:endosome"/>
    <property type="evidence" value="ECO:0007669"/>
    <property type="project" value="TreeGrafter"/>
</dbReference>
<dbReference type="EMBL" id="CAXKWB010020461">
    <property type="protein sequence ID" value="CAL4122601.1"/>
    <property type="molecule type" value="Genomic_DNA"/>
</dbReference>
<sequence length="1162" mass="131058">MDFLADNNLCGQTLLRLVARGNSIIAELQRLSSYVPQVFRLETREEQQRYGDVVLDFTYFKNPVGFNKKIEDSPVLQAIDDEIRESHLSIISRIYAAFESIQRYVTELNSFLHDLTEGSFIQRTMENTFANEDGKQLLCEALHLYGVMLLVVDSNFCGIVRERIIVAHHRHEGQKASSDTNIDDVCKLLRSTGFSKTPGSKRPPNYPDEYFRRVELPSVYLSLVVGHLRSDDIYHQVAAYPSPEHRSTALSSQAAMLYICLYFTPNLLHNQTAKMREIVDKYFPDNWVVSYYMGMTVNLIDTWEPYKAAKQALNNTLDSSNIKEQASKVGQKCVRLVKQTSQLLGDESFSEARVLDHSNKILNLLRECNVTLRWALLHTASLAAAGGEGHKRCKTVKDQVIFDMKHEPMAVFQLLINTATVELNLNQIYKKLVEEKSQRWDKYRKEANEQVLDLSEVFAGSRPLARVPKNDRLHKWFKDMGEQIMTLNLDEPAASGRKIIQLIQAMKEVKEFHGLESSAGVVQAVDEVVSALQALVKVAGVTDDDLIILTLISDLNYAWILVEEYTSIMQAAIKKDPSHVAKLRATFLKLSSGLDLPLLRINQARSPDLISVSAYYSGELVAYVRKVLQIIPETMFGLLAKIIKLQTEKLKDLPTRLDKDKMRDYAQLQERYQIAELSQGVAVLAEGVAMMDTTLVGVIQVDPRRLLEDGVRRELVKQVAKTLHNGLTFNTKLKGSELYKRLAIVGQHMNGFRTSFEYIQDYIAMYGLKIWQEELSRIVNYNVEQECNQLLTKKISDHESLYQSTAIPIPKFQRLDMQSVNFVGRLTQEILRITDPKITVYISQLGTWYDSKTHSEVLARNVMDKVEASISVAGLTGVDKLLAFLIVTELQNVIKELEVGLQRDPVIKEVVKAMSSQLAPHTHIVSQPQRQYVGWTQKSSKLIAALLDRILRIGQLQILRMHAAHRLNASCKFDSKYLAGALDTMNKCLIADVKGHYADPTKAYPDEDGILTSELNTFLEWCGMTQPLDKIYIITKPKNSMPHILLLTIIAQMSKIHYAKNLGGLVSIRGTEGIDGSPLVVGLVTLLRQYHQDHTQSFIQLLAQYITSHATHVALSGGKSSELPHESVTGLAVLQDVAHKMAIPTKTLATHLPQHLLAAHSG</sequence>
<dbReference type="PANTHER" id="PTHR15691">
    <property type="entry name" value="WASH COMPLEX SUBUNIT 5"/>
    <property type="match status" value="1"/>
</dbReference>
<dbReference type="Proteomes" id="UP001497623">
    <property type="component" value="Unassembled WGS sequence"/>
</dbReference>
<gene>
    <name evidence="2" type="ORF">MNOR_LOCUS23323</name>
</gene>
<dbReference type="PANTHER" id="PTHR15691:SF6">
    <property type="entry name" value="WASH COMPLEX SUBUNIT 5"/>
    <property type="match status" value="1"/>
</dbReference>
<dbReference type="GO" id="GO:0071203">
    <property type="term" value="C:WASH complex"/>
    <property type="evidence" value="ECO:0007669"/>
    <property type="project" value="InterPro"/>
</dbReference>
<comment type="similarity">
    <text evidence="1">Belongs to the strumpellin family.</text>
</comment>
<dbReference type="GO" id="GO:0030041">
    <property type="term" value="P:actin filament polymerization"/>
    <property type="evidence" value="ECO:0007669"/>
    <property type="project" value="TreeGrafter"/>
</dbReference>
<dbReference type="Pfam" id="PF10266">
    <property type="entry name" value="Strumpellin"/>
    <property type="match status" value="1"/>
</dbReference>
<evidence type="ECO:0000256" key="1">
    <source>
        <dbReference type="ARBA" id="ARBA00006224"/>
    </source>
</evidence>
<dbReference type="InterPro" id="IPR019393">
    <property type="entry name" value="WASH_strumpellin"/>
</dbReference>
<dbReference type="GO" id="GO:0140285">
    <property type="term" value="P:endosome fission"/>
    <property type="evidence" value="ECO:0007669"/>
    <property type="project" value="TreeGrafter"/>
</dbReference>
<dbReference type="AlphaFoldDB" id="A0AAV2RGD4"/>
<accession>A0AAV2RGD4</accession>
<dbReference type="GO" id="GO:0007032">
    <property type="term" value="P:endosome organization"/>
    <property type="evidence" value="ECO:0007669"/>
    <property type="project" value="TreeGrafter"/>
</dbReference>
<reference evidence="2 3" key="1">
    <citation type="submission" date="2024-05" db="EMBL/GenBank/DDBJ databases">
        <authorList>
            <person name="Wallberg A."/>
        </authorList>
    </citation>
    <scope>NUCLEOTIDE SEQUENCE [LARGE SCALE GENOMIC DNA]</scope>
</reference>
<name>A0AAV2RGD4_MEGNR</name>
<keyword evidence="3" id="KW-1185">Reference proteome</keyword>
<evidence type="ECO:0000313" key="2">
    <source>
        <dbReference type="EMBL" id="CAL4122601.1"/>
    </source>
</evidence>
<evidence type="ECO:0008006" key="4">
    <source>
        <dbReference type="Google" id="ProtNLM"/>
    </source>
</evidence>
<organism evidence="2 3">
    <name type="scientific">Meganyctiphanes norvegica</name>
    <name type="common">Northern krill</name>
    <name type="synonym">Thysanopoda norvegica</name>
    <dbReference type="NCBI Taxonomy" id="48144"/>
    <lineage>
        <taxon>Eukaryota</taxon>
        <taxon>Metazoa</taxon>
        <taxon>Ecdysozoa</taxon>
        <taxon>Arthropoda</taxon>
        <taxon>Crustacea</taxon>
        <taxon>Multicrustacea</taxon>
        <taxon>Malacostraca</taxon>
        <taxon>Eumalacostraca</taxon>
        <taxon>Eucarida</taxon>
        <taxon>Euphausiacea</taxon>
        <taxon>Euphausiidae</taxon>
        <taxon>Meganyctiphanes</taxon>
    </lineage>
</organism>
<evidence type="ECO:0000313" key="3">
    <source>
        <dbReference type="Proteomes" id="UP001497623"/>
    </source>
</evidence>
<proteinExistence type="inferred from homology"/>